<dbReference type="AlphaFoldDB" id="A0A239PK51"/>
<dbReference type="EMBL" id="FZQA01000001">
    <property type="protein sequence ID" value="SNT67955.1"/>
    <property type="molecule type" value="Genomic_DNA"/>
</dbReference>
<evidence type="ECO:0000313" key="2">
    <source>
        <dbReference type="EMBL" id="SNT67955.1"/>
    </source>
</evidence>
<keyword evidence="1" id="KW-0812">Transmembrane</keyword>
<evidence type="ECO:0000313" key="3">
    <source>
        <dbReference type="Proteomes" id="UP000198346"/>
    </source>
</evidence>
<proteinExistence type="predicted"/>
<reference evidence="2 3" key="1">
    <citation type="submission" date="2017-07" db="EMBL/GenBank/DDBJ databases">
        <authorList>
            <person name="Sun Z.S."/>
            <person name="Albrecht U."/>
            <person name="Echele G."/>
            <person name="Lee C.C."/>
        </authorList>
    </citation>
    <scope>NUCLEOTIDE SEQUENCE [LARGE SCALE GENOMIC DNA]</scope>
    <source>
        <strain evidence="2 3">CGMCC 1.12710</strain>
    </source>
</reference>
<gene>
    <name evidence="2" type="ORF">SAMN06297382_0450</name>
</gene>
<protein>
    <submittedName>
        <fullName evidence="2">Uncharacterized protein</fullName>
    </submittedName>
</protein>
<dbReference type="Proteomes" id="UP000198346">
    <property type="component" value="Unassembled WGS sequence"/>
</dbReference>
<keyword evidence="1" id="KW-1133">Transmembrane helix</keyword>
<organism evidence="2 3">
    <name type="scientific">Amphiplicatus metriothermophilus</name>
    <dbReference type="NCBI Taxonomy" id="1519374"/>
    <lineage>
        <taxon>Bacteria</taxon>
        <taxon>Pseudomonadati</taxon>
        <taxon>Pseudomonadota</taxon>
        <taxon>Alphaproteobacteria</taxon>
        <taxon>Parvularculales</taxon>
        <taxon>Parvularculaceae</taxon>
        <taxon>Amphiplicatus</taxon>
    </lineage>
</organism>
<sequence length="38" mass="4010">MSFTPVSVALIIFLAMLALLAASCLVRLAAKNHPGRRG</sequence>
<keyword evidence="1" id="KW-0472">Membrane</keyword>
<name>A0A239PK51_9PROT</name>
<accession>A0A239PK51</accession>
<feature type="transmembrane region" description="Helical" evidence="1">
    <location>
        <begin position="6"/>
        <end position="30"/>
    </location>
</feature>
<evidence type="ECO:0000256" key="1">
    <source>
        <dbReference type="SAM" id="Phobius"/>
    </source>
</evidence>
<keyword evidence="3" id="KW-1185">Reference proteome</keyword>